<name>A0A1V1PFG7_9BACT</name>
<dbReference type="Proteomes" id="UP000189670">
    <property type="component" value="Unassembled WGS sequence"/>
</dbReference>
<evidence type="ECO:0000313" key="1">
    <source>
        <dbReference type="EMBL" id="ETR73662.1"/>
    </source>
</evidence>
<organism evidence="1 2">
    <name type="scientific">Candidatus Magnetoglobus multicellularis str. Araruama</name>
    <dbReference type="NCBI Taxonomy" id="890399"/>
    <lineage>
        <taxon>Bacteria</taxon>
        <taxon>Pseudomonadati</taxon>
        <taxon>Thermodesulfobacteriota</taxon>
        <taxon>Desulfobacteria</taxon>
        <taxon>Desulfobacterales</taxon>
        <taxon>Desulfobacteraceae</taxon>
        <taxon>Candidatus Magnetoglobus</taxon>
    </lineage>
</organism>
<reference evidence="2" key="1">
    <citation type="submission" date="2012-11" db="EMBL/GenBank/DDBJ databases">
        <authorList>
            <person name="Lucero-Rivera Y.E."/>
            <person name="Tovar-Ramirez D."/>
        </authorList>
    </citation>
    <scope>NUCLEOTIDE SEQUENCE [LARGE SCALE GENOMIC DNA]</scope>
    <source>
        <strain evidence="2">Araruama</strain>
    </source>
</reference>
<protein>
    <submittedName>
        <fullName evidence="1">Cytoplasmic protein</fullName>
    </submittedName>
</protein>
<gene>
    <name evidence="1" type="ORF">OMM_00782</name>
</gene>
<sequence>MKTLYFFLEEPSAKAMLQGLLPRFLPSNYDVGYIVFKGKQDLEKQLPYKLRAWKKPNCSFVVLRDKDSGNCISIRQNLIQKCIDAEKPDVLIRIAIHELESWYLGDLKAVEKGLKLKNLSKLQHKEKYRNPDRIANPSQELKHLTERQYQKISGSRAIGVHLSLDKNCSISFNKFISGIKRITN</sequence>
<dbReference type="InterPro" id="IPR025455">
    <property type="entry name" value="DUF4276"/>
</dbReference>
<comment type="caution">
    <text evidence="1">The sequence shown here is derived from an EMBL/GenBank/DDBJ whole genome shotgun (WGS) entry which is preliminary data.</text>
</comment>
<proteinExistence type="predicted"/>
<dbReference type="AlphaFoldDB" id="A0A1V1PFG7"/>
<dbReference type="Pfam" id="PF14103">
    <property type="entry name" value="DUF4276"/>
    <property type="match status" value="1"/>
</dbReference>
<accession>A0A1V1PFG7</accession>
<dbReference type="EMBL" id="ATBP01000045">
    <property type="protein sequence ID" value="ETR73662.1"/>
    <property type="molecule type" value="Genomic_DNA"/>
</dbReference>
<evidence type="ECO:0000313" key="2">
    <source>
        <dbReference type="Proteomes" id="UP000189670"/>
    </source>
</evidence>